<evidence type="ECO:0000313" key="2">
    <source>
        <dbReference type="EMBL" id="NKI91474.1"/>
    </source>
</evidence>
<evidence type="ECO:0000256" key="1">
    <source>
        <dbReference type="SAM" id="Phobius"/>
    </source>
</evidence>
<protein>
    <recommendedName>
        <fullName evidence="4">Glycosyltransferase RgtA/B/C/D-like domain-containing protein</fullName>
    </recommendedName>
</protein>
<evidence type="ECO:0000313" key="3">
    <source>
        <dbReference type="Proteomes" id="UP000717634"/>
    </source>
</evidence>
<keyword evidence="1" id="KW-0472">Membrane</keyword>
<gene>
    <name evidence="2" type="ORF">HBN54_004093</name>
</gene>
<feature type="transmembrane region" description="Helical" evidence="1">
    <location>
        <begin position="380"/>
        <end position="401"/>
    </location>
</feature>
<reference evidence="2 3" key="1">
    <citation type="submission" date="2020-03" db="EMBL/GenBank/DDBJ databases">
        <title>Genomic Encyclopedia of Type Strains, Phase IV (KMG-V): Genome sequencing to study the core and pangenomes of soil and plant-associated prokaryotes.</title>
        <authorList>
            <person name="Whitman W."/>
        </authorList>
    </citation>
    <scope>NUCLEOTIDE SEQUENCE [LARGE SCALE GENOMIC DNA]</scope>
    <source>
        <strain evidence="2 3">1B</strain>
    </source>
</reference>
<dbReference type="RefSeq" id="WP_168675038.1">
    <property type="nucleotide sequence ID" value="NZ_JAAVTK010000017.1"/>
</dbReference>
<feature type="transmembrane region" description="Helical" evidence="1">
    <location>
        <begin position="211"/>
        <end position="241"/>
    </location>
</feature>
<keyword evidence="1" id="KW-0812">Transmembrane</keyword>
<organism evidence="2 3">
    <name type="scientific">Hymenobacter artigasi</name>
    <dbReference type="NCBI Taxonomy" id="2719616"/>
    <lineage>
        <taxon>Bacteria</taxon>
        <taxon>Pseudomonadati</taxon>
        <taxon>Bacteroidota</taxon>
        <taxon>Cytophagia</taxon>
        <taxon>Cytophagales</taxon>
        <taxon>Hymenobacteraceae</taxon>
        <taxon>Hymenobacter</taxon>
    </lineage>
</organism>
<comment type="caution">
    <text evidence="2">The sequence shown here is derived from an EMBL/GenBank/DDBJ whole genome shotgun (WGS) entry which is preliminary data.</text>
</comment>
<feature type="transmembrane region" description="Helical" evidence="1">
    <location>
        <begin position="35"/>
        <end position="57"/>
    </location>
</feature>
<sequence>MELKDLYITPFYLALIYGIAYGVRGSVTNVYTKKYFIPALTVKIVGAIALGILYHTLYGGDTNNYYHQAGIIYHAFGDSFAAGLELVTTSGDITPAISKYVSRMTWFGHGSNEYFVIRVAAVFALFCFYTYTVIAILFAAITFSGMWVMYMTFSKIRPQAYKELAIAVFFLPSVFFWGSGLLKDSLCLGALGWLFYCFYRGAIERKNIIRCLVLGVMMSAVILSMKTYILLAFMPPALLWVFNESTRNIKSAAVRWLAKPLFLGVGTLVAIFAMSQLAAADARFNLDKIGEQSKITADYLQQVSKTEQGSGYNIGEQDGTLGGMAKLAPQAIVVSLFRPFLWEARNPTMLLSALEASYFMLLTVRIFWRVGFFKTIGAISSVPVLTLCFVFSLIFAISVGISSGNFGTLVRYKIPLMPFYLSGLYILQSLTVPQAAARAGQRRLAGVPRLARAHA</sequence>
<name>A0ABX1HMI8_9BACT</name>
<evidence type="ECO:0008006" key="4">
    <source>
        <dbReference type="Google" id="ProtNLM"/>
    </source>
</evidence>
<dbReference type="Proteomes" id="UP000717634">
    <property type="component" value="Unassembled WGS sequence"/>
</dbReference>
<feature type="transmembrane region" description="Helical" evidence="1">
    <location>
        <begin position="261"/>
        <end position="280"/>
    </location>
</feature>
<proteinExistence type="predicted"/>
<keyword evidence="3" id="KW-1185">Reference proteome</keyword>
<dbReference type="EMBL" id="JAAVTK010000017">
    <property type="protein sequence ID" value="NKI91474.1"/>
    <property type="molecule type" value="Genomic_DNA"/>
</dbReference>
<feature type="transmembrane region" description="Helical" evidence="1">
    <location>
        <begin position="6"/>
        <end position="23"/>
    </location>
</feature>
<feature type="transmembrane region" description="Helical" evidence="1">
    <location>
        <begin position="115"/>
        <end position="148"/>
    </location>
</feature>
<accession>A0ABX1HMI8</accession>
<keyword evidence="1" id="KW-1133">Transmembrane helix</keyword>
<feature type="transmembrane region" description="Helical" evidence="1">
    <location>
        <begin position="160"/>
        <end position="177"/>
    </location>
</feature>
<feature type="transmembrane region" description="Helical" evidence="1">
    <location>
        <begin position="348"/>
        <end position="368"/>
    </location>
</feature>